<reference evidence="3" key="1">
    <citation type="submission" date="2017-02" db="UniProtKB">
        <authorList>
            <consortium name="WormBaseParasite"/>
        </authorList>
    </citation>
    <scope>IDENTIFICATION</scope>
</reference>
<organism evidence="3">
    <name type="scientific">Enterobius vermicularis</name>
    <name type="common">Human pinworm</name>
    <dbReference type="NCBI Taxonomy" id="51028"/>
    <lineage>
        <taxon>Eukaryota</taxon>
        <taxon>Metazoa</taxon>
        <taxon>Ecdysozoa</taxon>
        <taxon>Nematoda</taxon>
        <taxon>Chromadorea</taxon>
        <taxon>Rhabditida</taxon>
        <taxon>Spirurina</taxon>
        <taxon>Oxyuridomorpha</taxon>
        <taxon>Oxyuroidea</taxon>
        <taxon>Oxyuridae</taxon>
        <taxon>Enterobius</taxon>
    </lineage>
</organism>
<evidence type="ECO:0000313" key="1">
    <source>
        <dbReference type="EMBL" id="VDD95191.1"/>
    </source>
</evidence>
<keyword evidence="2" id="KW-1185">Reference proteome</keyword>
<evidence type="ECO:0000313" key="3">
    <source>
        <dbReference type="WBParaSite" id="EVEC_0001059901-mRNA-1"/>
    </source>
</evidence>
<proteinExistence type="predicted"/>
<protein>
    <submittedName>
        <fullName evidence="3">Ovule protein</fullName>
    </submittedName>
</protein>
<dbReference type="EMBL" id="UXUI01010401">
    <property type="protein sequence ID" value="VDD95191.1"/>
    <property type="molecule type" value="Genomic_DNA"/>
</dbReference>
<reference evidence="1 2" key="2">
    <citation type="submission" date="2018-10" db="EMBL/GenBank/DDBJ databases">
        <authorList>
            <consortium name="Pathogen Informatics"/>
        </authorList>
    </citation>
    <scope>NUCLEOTIDE SEQUENCE [LARGE SCALE GENOMIC DNA]</scope>
</reference>
<dbReference type="Proteomes" id="UP000274131">
    <property type="component" value="Unassembled WGS sequence"/>
</dbReference>
<accession>A0A0N4VIE6</accession>
<dbReference type="WBParaSite" id="EVEC_0001059901-mRNA-1">
    <property type="protein sequence ID" value="EVEC_0001059901-mRNA-1"/>
    <property type="gene ID" value="EVEC_0001059901"/>
</dbReference>
<evidence type="ECO:0000313" key="2">
    <source>
        <dbReference type="Proteomes" id="UP000274131"/>
    </source>
</evidence>
<dbReference type="AlphaFoldDB" id="A0A0N4VIE6"/>
<name>A0A0N4VIE6_ENTVE</name>
<gene>
    <name evidence="1" type="ORF">EVEC_LOCUS9942</name>
</gene>
<sequence>MKRRGGSKPRNSYRLKEVTYRASVQNLRGVRCHGMMDMSISSPLFPSNGLNEFCLLSRSHQTSCLGSSKLERLPFKPLDVLRRHHGIA</sequence>